<dbReference type="Pfam" id="PF08241">
    <property type="entry name" value="Methyltransf_11"/>
    <property type="match status" value="1"/>
</dbReference>
<accession>A0A5B8YIJ4</accession>
<evidence type="ECO:0000313" key="2">
    <source>
        <dbReference type="EMBL" id="QED37770.1"/>
    </source>
</evidence>
<dbReference type="InterPro" id="IPR029063">
    <property type="entry name" value="SAM-dependent_MTases_sf"/>
</dbReference>
<dbReference type="EMBL" id="CP042476">
    <property type="protein sequence ID" value="QED37770.1"/>
    <property type="molecule type" value="Genomic_DNA"/>
</dbReference>
<dbReference type="SUPFAM" id="SSF53335">
    <property type="entry name" value="S-adenosyl-L-methionine-dependent methyltransferases"/>
    <property type="match status" value="1"/>
</dbReference>
<sequence>MKKTFTGERLETFIYDANAIKHLHRYSIAANFVKGKVVLDIASGEGYGSNLMSYGASFVYGVDIDNKAIEKAKIKYRRNNIQFVVGDTRNIPLEDKSVDVVISYETIEHHAEHEKMLQEIKRVLRPNGISIISTPDKYFYSDVRNYKNEFHVKELYKTEFIDLIKKYFFNYQILTQSYLNGNSIVLDEINRNTIEFYTGDYASSSKICSPPQFMIAIASNSLFKKQNNSVYDGTLILRNNLNCQEKLDRVYNSNPYKIGQTLLSPIKFLKKLRF</sequence>
<dbReference type="InterPro" id="IPR013216">
    <property type="entry name" value="Methyltransf_11"/>
</dbReference>
<dbReference type="CDD" id="cd02440">
    <property type="entry name" value="AdoMet_MTases"/>
    <property type="match status" value="1"/>
</dbReference>
<dbReference type="OrthoDB" id="3896938at2"/>
<dbReference type="PANTHER" id="PTHR43861">
    <property type="entry name" value="TRANS-ACONITATE 2-METHYLTRANSFERASE-RELATED"/>
    <property type="match status" value="1"/>
</dbReference>
<dbReference type="Proteomes" id="UP000321954">
    <property type="component" value="Chromosome"/>
</dbReference>
<keyword evidence="2" id="KW-0489">Methyltransferase</keyword>
<reference evidence="2 3" key="1">
    <citation type="submission" date="2019-08" db="EMBL/GenBank/DDBJ databases">
        <title>Antarcticibacterium arcticum sp. nov., a bacterium isolated from marine sediment of the Canadian Beaufort Sea.</title>
        <authorList>
            <person name="Lee Y.M."/>
            <person name="Baek K."/>
            <person name="Lee D.-H."/>
            <person name="Shin S.C."/>
            <person name="Jin Y.K."/>
            <person name="Park Y."/>
        </authorList>
    </citation>
    <scope>NUCLEOTIDE SEQUENCE [LARGE SCALE GENOMIC DNA]</scope>
    <source>
        <strain evidence="2 3">PAMC 28998</strain>
    </source>
</reference>
<organism evidence="2 3">
    <name type="scientific">Antarcticibacterium arcticum</name>
    <dbReference type="NCBI Taxonomy" id="2585771"/>
    <lineage>
        <taxon>Bacteria</taxon>
        <taxon>Pseudomonadati</taxon>
        <taxon>Bacteroidota</taxon>
        <taxon>Flavobacteriia</taxon>
        <taxon>Flavobacteriales</taxon>
        <taxon>Flavobacteriaceae</taxon>
        <taxon>Antarcticibacterium</taxon>
    </lineage>
</organism>
<keyword evidence="3" id="KW-1185">Reference proteome</keyword>
<evidence type="ECO:0000259" key="1">
    <source>
        <dbReference type="Pfam" id="PF08241"/>
    </source>
</evidence>
<gene>
    <name evidence="2" type="ORF">FK178_08550</name>
</gene>
<evidence type="ECO:0000313" key="3">
    <source>
        <dbReference type="Proteomes" id="UP000321954"/>
    </source>
</evidence>
<protein>
    <submittedName>
        <fullName evidence="2">Class I SAM-dependent methyltransferase</fullName>
    </submittedName>
</protein>
<proteinExistence type="predicted"/>
<feature type="domain" description="Methyltransferase type 11" evidence="1">
    <location>
        <begin position="39"/>
        <end position="132"/>
    </location>
</feature>
<dbReference type="GO" id="GO:0008757">
    <property type="term" value="F:S-adenosylmethionine-dependent methyltransferase activity"/>
    <property type="evidence" value="ECO:0007669"/>
    <property type="project" value="InterPro"/>
</dbReference>
<keyword evidence="2" id="KW-0808">Transferase</keyword>
<dbReference type="KEGG" id="anp:FK178_08550"/>
<dbReference type="GO" id="GO:0032259">
    <property type="term" value="P:methylation"/>
    <property type="evidence" value="ECO:0007669"/>
    <property type="project" value="UniProtKB-KW"/>
</dbReference>
<dbReference type="AlphaFoldDB" id="A0A5B8YIJ4"/>
<dbReference type="RefSeq" id="WP_146833557.1">
    <property type="nucleotide sequence ID" value="NZ_CP042476.1"/>
</dbReference>
<name>A0A5B8YIJ4_9FLAO</name>
<dbReference type="Gene3D" id="3.40.50.150">
    <property type="entry name" value="Vaccinia Virus protein VP39"/>
    <property type="match status" value="1"/>
</dbReference>